<dbReference type="Gene3D" id="2.60.40.1260">
    <property type="entry name" value="Lamin Tail domain"/>
    <property type="match status" value="1"/>
</dbReference>
<dbReference type="SUPFAM" id="SSF74853">
    <property type="entry name" value="Lamin A/C globular tail domain"/>
    <property type="match status" value="1"/>
</dbReference>
<evidence type="ECO:0000256" key="4">
    <source>
        <dbReference type="ARBA" id="ARBA00023242"/>
    </source>
</evidence>
<dbReference type="GO" id="GO:0007097">
    <property type="term" value="P:nuclear migration"/>
    <property type="evidence" value="ECO:0007669"/>
    <property type="project" value="TreeGrafter"/>
</dbReference>
<evidence type="ECO:0000259" key="6">
    <source>
        <dbReference type="PROSITE" id="PS51841"/>
    </source>
</evidence>
<dbReference type="PANTHER" id="PTHR45721:SF3">
    <property type="entry name" value="LAMIN-B1"/>
    <property type="match status" value="1"/>
</dbReference>
<dbReference type="InterPro" id="IPR001322">
    <property type="entry name" value="Lamin_tail_dom"/>
</dbReference>
<feature type="compositionally biased region" description="Acidic residues" evidence="5">
    <location>
        <begin position="88"/>
        <end position="98"/>
    </location>
</feature>
<feature type="compositionally biased region" description="Basic and acidic residues" evidence="5">
    <location>
        <begin position="99"/>
        <end position="111"/>
    </location>
</feature>
<name>A0A7L0S7S7_GLABR</name>
<dbReference type="GO" id="GO:0031507">
    <property type="term" value="P:heterochromatin formation"/>
    <property type="evidence" value="ECO:0007669"/>
    <property type="project" value="TreeGrafter"/>
</dbReference>
<feature type="non-terminal residue" evidence="7">
    <location>
        <position position="1"/>
    </location>
</feature>
<dbReference type="PROSITE" id="PS51841">
    <property type="entry name" value="LTD"/>
    <property type="match status" value="1"/>
</dbReference>
<gene>
    <name evidence="7" type="primary">Lmnb1</name>
    <name evidence="7" type="ORF">GLABRA_R15103</name>
</gene>
<dbReference type="GO" id="GO:0005200">
    <property type="term" value="F:structural constituent of cytoskeleton"/>
    <property type="evidence" value="ECO:0007669"/>
    <property type="project" value="TreeGrafter"/>
</dbReference>
<dbReference type="PANTHER" id="PTHR45721">
    <property type="entry name" value="LAMIN DM0-RELATED"/>
    <property type="match status" value="1"/>
</dbReference>
<keyword evidence="4" id="KW-0539">Nucleus</keyword>
<feature type="region of interest" description="Disordered" evidence="5">
    <location>
        <begin position="76"/>
        <end position="111"/>
    </location>
</feature>
<protein>
    <submittedName>
        <fullName evidence="7">LMNB1 protein</fullName>
    </submittedName>
</protein>
<accession>A0A7L0S7S7</accession>
<dbReference type="GO" id="GO:0006998">
    <property type="term" value="P:nuclear envelope organization"/>
    <property type="evidence" value="ECO:0007669"/>
    <property type="project" value="TreeGrafter"/>
</dbReference>
<evidence type="ECO:0000313" key="7">
    <source>
        <dbReference type="EMBL" id="NXL38551.1"/>
    </source>
</evidence>
<reference evidence="7 8" key="1">
    <citation type="submission" date="2019-09" db="EMBL/GenBank/DDBJ databases">
        <title>Bird 10,000 Genomes (B10K) Project - Family phase.</title>
        <authorList>
            <person name="Zhang G."/>
        </authorList>
    </citation>
    <scope>NUCLEOTIDE SEQUENCE [LARGE SCALE GENOMIC DNA]</scope>
    <source>
        <strain evidence="7">B10K-DU-008-63</strain>
    </source>
</reference>
<dbReference type="AlphaFoldDB" id="A0A7L0S7S7"/>
<comment type="caution">
    <text evidence="7">The sequence shown here is derived from an EMBL/GenBank/DDBJ whole genome shotgun (WGS) entry which is preliminary data.</text>
</comment>
<dbReference type="InterPro" id="IPR036415">
    <property type="entry name" value="Lamin_tail_dom_sf"/>
</dbReference>
<dbReference type="GO" id="GO:0090435">
    <property type="term" value="P:protein localization to nuclear envelope"/>
    <property type="evidence" value="ECO:0007669"/>
    <property type="project" value="TreeGrafter"/>
</dbReference>
<comment type="subcellular location">
    <subcellularLocation>
        <location evidence="1">Nucleus</location>
    </subcellularLocation>
</comment>
<keyword evidence="3" id="KW-0175">Coiled coil</keyword>
<feature type="non-terminal residue" evidence="7">
    <location>
        <position position="111"/>
    </location>
</feature>
<dbReference type="EMBL" id="VXAP01000813">
    <property type="protein sequence ID" value="NXL38551.1"/>
    <property type="molecule type" value="Genomic_DNA"/>
</dbReference>
<keyword evidence="2" id="KW-0597">Phosphoprotein</keyword>
<evidence type="ECO:0000313" key="8">
    <source>
        <dbReference type="Proteomes" id="UP000591073"/>
    </source>
</evidence>
<evidence type="ECO:0000256" key="1">
    <source>
        <dbReference type="ARBA" id="ARBA00004123"/>
    </source>
</evidence>
<evidence type="ECO:0000256" key="2">
    <source>
        <dbReference type="ARBA" id="ARBA00022553"/>
    </source>
</evidence>
<dbReference type="GO" id="GO:0051664">
    <property type="term" value="P:nuclear pore localization"/>
    <property type="evidence" value="ECO:0007669"/>
    <property type="project" value="TreeGrafter"/>
</dbReference>
<dbReference type="Proteomes" id="UP000591073">
    <property type="component" value="Unassembled WGS sequence"/>
</dbReference>
<sequence>MGGWEMIEKMGDTSASYRYTSRYILKAGQTVTIWAANAGVTASPPTDLIWKNLNSWGTGEDVKAVLKNTQGKVKEALSLKKPARHEGEEQEVEEEPAESEEKNDHHEQVSC</sequence>
<dbReference type="OrthoDB" id="102442at2759"/>
<dbReference type="GO" id="GO:0005652">
    <property type="term" value="C:nuclear lamina"/>
    <property type="evidence" value="ECO:0007669"/>
    <property type="project" value="TreeGrafter"/>
</dbReference>
<proteinExistence type="predicted"/>
<evidence type="ECO:0000256" key="5">
    <source>
        <dbReference type="SAM" id="MobiDB-lite"/>
    </source>
</evidence>
<evidence type="ECO:0000256" key="3">
    <source>
        <dbReference type="ARBA" id="ARBA00023054"/>
    </source>
</evidence>
<keyword evidence="8" id="KW-1185">Reference proteome</keyword>
<feature type="domain" description="LTD" evidence="6">
    <location>
        <begin position="1"/>
        <end position="110"/>
    </location>
</feature>
<organism evidence="7 8">
    <name type="scientific">Glaucidium brasilianum</name>
    <name type="common">Ferruginous pygmy-owl</name>
    <dbReference type="NCBI Taxonomy" id="78217"/>
    <lineage>
        <taxon>Eukaryota</taxon>
        <taxon>Metazoa</taxon>
        <taxon>Chordata</taxon>
        <taxon>Craniata</taxon>
        <taxon>Vertebrata</taxon>
        <taxon>Euteleostomi</taxon>
        <taxon>Archelosauria</taxon>
        <taxon>Archosauria</taxon>
        <taxon>Dinosauria</taxon>
        <taxon>Saurischia</taxon>
        <taxon>Theropoda</taxon>
        <taxon>Coelurosauria</taxon>
        <taxon>Aves</taxon>
        <taxon>Neognathae</taxon>
        <taxon>Neoaves</taxon>
        <taxon>Telluraves</taxon>
        <taxon>Strigiformes</taxon>
        <taxon>Strigidae</taxon>
        <taxon>Glaucidium</taxon>
    </lineage>
</organism>